<keyword evidence="8" id="KW-1185">Reference proteome</keyword>
<dbReference type="EMBL" id="PYAW01000007">
    <property type="protein sequence ID" value="PSL43920.1"/>
    <property type="molecule type" value="Genomic_DNA"/>
</dbReference>
<dbReference type="PANTHER" id="PTHR43133">
    <property type="entry name" value="RNA POLYMERASE ECF-TYPE SIGMA FACTO"/>
    <property type="match status" value="1"/>
</dbReference>
<evidence type="ECO:0000259" key="5">
    <source>
        <dbReference type="Pfam" id="PF04542"/>
    </source>
</evidence>
<evidence type="ECO:0000313" key="7">
    <source>
        <dbReference type="EMBL" id="PSL43920.1"/>
    </source>
</evidence>
<dbReference type="GO" id="GO:0016987">
    <property type="term" value="F:sigma factor activity"/>
    <property type="evidence" value="ECO:0007669"/>
    <property type="project" value="UniProtKB-KW"/>
</dbReference>
<evidence type="ECO:0000256" key="3">
    <source>
        <dbReference type="ARBA" id="ARBA00023082"/>
    </source>
</evidence>
<dbReference type="NCBIfam" id="TIGR02985">
    <property type="entry name" value="Sig70_bacteroi1"/>
    <property type="match status" value="1"/>
</dbReference>
<dbReference type="OrthoDB" id="799938at2"/>
<evidence type="ECO:0000259" key="6">
    <source>
        <dbReference type="Pfam" id="PF08281"/>
    </source>
</evidence>
<dbReference type="InterPro" id="IPR013325">
    <property type="entry name" value="RNA_pol_sigma_r2"/>
</dbReference>
<dbReference type="Gene3D" id="1.10.10.10">
    <property type="entry name" value="Winged helix-like DNA-binding domain superfamily/Winged helix DNA-binding domain"/>
    <property type="match status" value="1"/>
</dbReference>
<reference evidence="7 8" key="1">
    <citation type="submission" date="2018-03" db="EMBL/GenBank/DDBJ databases">
        <title>Genomic Encyclopedia of Archaeal and Bacterial Type Strains, Phase II (KMG-II): from individual species to whole genera.</title>
        <authorList>
            <person name="Goeker M."/>
        </authorList>
    </citation>
    <scope>NUCLEOTIDE SEQUENCE [LARGE SCALE GENOMIC DNA]</scope>
    <source>
        <strain evidence="7 8">DSM 24859</strain>
    </source>
</reference>
<dbReference type="InterPro" id="IPR036388">
    <property type="entry name" value="WH-like_DNA-bd_sf"/>
</dbReference>
<keyword evidence="3" id="KW-0731">Sigma factor</keyword>
<organism evidence="7 8">
    <name type="scientific">Chitinophaga niastensis</name>
    <dbReference type="NCBI Taxonomy" id="536980"/>
    <lineage>
        <taxon>Bacteria</taxon>
        <taxon>Pseudomonadati</taxon>
        <taxon>Bacteroidota</taxon>
        <taxon>Chitinophagia</taxon>
        <taxon>Chitinophagales</taxon>
        <taxon>Chitinophagaceae</taxon>
        <taxon>Chitinophaga</taxon>
    </lineage>
</organism>
<dbReference type="InterPro" id="IPR013249">
    <property type="entry name" value="RNA_pol_sigma70_r4_t2"/>
</dbReference>
<sequence>MAGYSDERELIQRISTGDRQAFTMLYTQYLDGLYQYIYLFTRSRGASEEIIQDTFVKIWERRESLEEIQSFKAYLYRAAKNLLLDEIRRNQVATKVLGILKQDTEESPENADDKIIFSQYYQIAQEAINLLPEKRKLIVELRTRDHLTLDEIAEKLSISKSVVKKQLYAGMSFVRKYLYKYGELTATMLCCISLLDVIHANARI</sequence>
<evidence type="ECO:0000313" key="8">
    <source>
        <dbReference type="Proteomes" id="UP000240971"/>
    </source>
</evidence>
<dbReference type="Gene3D" id="1.10.1740.10">
    <property type="match status" value="1"/>
</dbReference>
<accession>A0A2P8HCF6</accession>
<name>A0A2P8HCF6_CHINA</name>
<dbReference type="PANTHER" id="PTHR43133:SF46">
    <property type="entry name" value="RNA POLYMERASE SIGMA-70 FACTOR ECF SUBFAMILY"/>
    <property type="match status" value="1"/>
</dbReference>
<keyword evidence="2" id="KW-0805">Transcription regulation</keyword>
<dbReference type="GO" id="GO:0003677">
    <property type="term" value="F:DNA binding"/>
    <property type="evidence" value="ECO:0007669"/>
    <property type="project" value="InterPro"/>
</dbReference>
<dbReference type="SUPFAM" id="SSF88946">
    <property type="entry name" value="Sigma2 domain of RNA polymerase sigma factors"/>
    <property type="match status" value="1"/>
</dbReference>
<comment type="similarity">
    <text evidence="1">Belongs to the sigma-70 factor family. ECF subfamily.</text>
</comment>
<dbReference type="AlphaFoldDB" id="A0A2P8HCF6"/>
<feature type="domain" description="RNA polymerase sigma factor 70 region 4 type 2" evidence="6">
    <location>
        <begin position="123"/>
        <end position="171"/>
    </location>
</feature>
<dbReference type="Pfam" id="PF08281">
    <property type="entry name" value="Sigma70_r4_2"/>
    <property type="match status" value="1"/>
</dbReference>
<dbReference type="NCBIfam" id="TIGR02937">
    <property type="entry name" value="sigma70-ECF"/>
    <property type="match status" value="1"/>
</dbReference>
<dbReference type="Pfam" id="PF04542">
    <property type="entry name" value="Sigma70_r2"/>
    <property type="match status" value="1"/>
</dbReference>
<comment type="caution">
    <text evidence="7">The sequence shown here is derived from an EMBL/GenBank/DDBJ whole genome shotgun (WGS) entry which is preliminary data.</text>
</comment>
<evidence type="ECO:0000256" key="2">
    <source>
        <dbReference type="ARBA" id="ARBA00023015"/>
    </source>
</evidence>
<dbReference type="InterPro" id="IPR039425">
    <property type="entry name" value="RNA_pol_sigma-70-like"/>
</dbReference>
<dbReference type="InterPro" id="IPR014327">
    <property type="entry name" value="RNA_pol_sigma70_bacteroid"/>
</dbReference>
<keyword evidence="4" id="KW-0804">Transcription</keyword>
<protein>
    <submittedName>
        <fullName evidence="7">RNA polymerase sigma-70 factor (ECF subfamily)</fullName>
    </submittedName>
</protein>
<feature type="domain" description="RNA polymerase sigma-70 region 2" evidence="5">
    <location>
        <begin position="25"/>
        <end position="91"/>
    </location>
</feature>
<evidence type="ECO:0000256" key="4">
    <source>
        <dbReference type="ARBA" id="ARBA00023163"/>
    </source>
</evidence>
<evidence type="ECO:0000256" key="1">
    <source>
        <dbReference type="ARBA" id="ARBA00010641"/>
    </source>
</evidence>
<dbReference type="Proteomes" id="UP000240971">
    <property type="component" value="Unassembled WGS sequence"/>
</dbReference>
<dbReference type="RefSeq" id="WP_158267154.1">
    <property type="nucleotide sequence ID" value="NZ_PYAW01000007.1"/>
</dbReference>
<proteinExistence type="inferred from homology"/>
<dbReference type="SUPFAM" id="SSF88659">
    <property type="entry name" value="Sigma3 and sigma4 domains of RNA polymerase sigma factors"/>
    <property type="match status" value="1"/>
</dbReference>
<dbReference type="InterPro" id="IPR013324">
    <property type="entry name" value="RNA_pol_sigma_r3/r4-like"/>
</dbReference>
<dbReference type="InterPro" id="IPR007627">
    <property type="entry name" value="RNA_pol_sigma70_r2"/>
</dbReference>
<dbReference type="GO" id="GO:0006352">
    <property type="term" value="P:DNA-templated transcription initiation"/>
    <property type="evidence" value="ECO:0007669"/>
    <property type="project" value="InterPro"/>
</dbReference>
<dbReference type="InterPro" id="IPR014284">
    <property type="entry name" value="RNA_pol_sigma-70_dom"/>
</dbReference>
<gene>
    <name evidence="7" type="ORF">CLV51_107232</name>
</gene>